<keyword evidence="2 5" id="KW-0812">Transmembrane</keyword>
<evidence type="ECO:0000256" key="4">
    <source>
        <dbReference type="ARBA" id="ARBA00023136"/>
    </source>
</evidence>
<organism evidence="6 7">
    <name type="scientific">Phialemonium atrogriseum</name>
    <dbReference type="NCBI Taxonomy" id="1093897"/>
    <lineage>
        <taxon>Eukaryota</taxon>
        <taxon>Fungi</taxon>
        <taxon>Dikarya</taxon>
        <taxon>Ascomycota</taxon>
        <taxon>Pezizomycotina</taxon>
        <taxon>Sordariomycetes</taxon>
        <taxon>Sordariomycetidae</taxon>
        <taxon>Cephalothecales</taxon>
        <taxon>Cephalothecaceae</taxon>
        <taxon>Phialemonium</taxon>
    </lineage>
</organism>
<comment type="subcellular location">
    <subcellularLocation>
        <location evidence="1">Membrane</location>
        <topology evidence="1">Multi-pass membrane protein</topology>
    </subcellularLocation>
</comment>
<dbReference type="EMBL" id="MU839008">
    <property type="protein sequence ID" value="KAK1767611.1"/>
    <property type="molecule type" value="Genomic_DNA"/>
</dbReference>
<dbReference type="SUPFAM" id="SSF144083">
    <property type="entry name" value="Magnesium transport protein CorA, transmembrane region"/>
    <property type="match status" value="1"/>
</dbReference>
<dbReference type="Gene3D" id="1.20.58.340">
    <property type="entry name" value="Magnesium transport protein CorA, transmembrane region"/>
    <property type="match status" value="1"/>
</dbReference>
<dbReference type="RefSeq" id="XP_060283824.1">
    <property type="nucleotide sequence ID" value="XM_060433012.1"/>
</dbReference>
<evidence type="ECO:0000313" key="6">
    <source>
        <dbReference type="EMBL" id="KAK1767611.1"/>
    </source>
</evidence>
<keyword evidence="7" id="KW-1185">Reference proteome</keyword>
<accession>A0AAJ0C0F2</accession>
<evidence type="ECO:0000256" key="2">
    <source>
        <dbReference type="ARBA" id="ARBA00022692"/>
    </source>
</evidence>
<evidence type="ECO:0000256" key="5">
    <source>
        <dbReference type="SAM" id="Phobius"/>
    </source>
</evidence>
<dbReference type="GO" id="GO:0016020">
    <property type="term" value="C:membrane"/>
    <property type="evidence" value="ECO:0007669"/>
    <property type="project" value="UniProtKB-SubCell"/>
</dbReference>
<protein>
    <submittedName>
        <fullName evidence="6">Uncharacterized protein</fullName>
    </submittedName>
</protein>
<feature type="transmembrane region" description="Helical" evidence="5">
    <location>
        <begin position="476"/>
        <end position="497"/>
    </location>
</feature>
<dbReference type="InterPro" id="IPR045863">
    <property type="entry name" value="CorA_TM1_TM2"/>
</dbReference>
<dbReference type="AlphaFoldDB" id="A0AAJ0C0F2"/>
<dbReference type="InterPro" id="IPR002523">
    <property type="entry name" value="MgTranspt_CorA/ZnTranspt_ZntB"/>
</dbReference>
<sequence length="555" mass="62485">MSFPDEIDALSQKSSEEHAYPRPDLISLSQYLKSWPTQKLVAKFPETSAVSEEDVTTTFALIHEIATGTCSRFKPSPAGLAELASHSVEHGPLLLFLRGHGSPEWLNTIGEKYGVSPELYRRHLQYLEFRGRDLYSSPSLPSSSARVFQLTIPTICTRNVDGSGYEPEDLQLARRLEEEAMGRYFKQLRSKAEVADSVVRKCLLLSKQHYVVEQTVSIEVGPPGDDWRAVVWLDSGKDLCQTMKGPWSPRAGTKAWETYFFPVIVNPAIDTPFTQSTDKPSTPLAGLTSVHDIMEPQSHTGDRQAEEWKAAQNVALLPFQYGSRLNKRIARRDTLYALNQVFQFSASAEVQFLNLLQSRIVHELSFVGAQGDGKYHSISLLNLKYIKTQLTSHAQSLTETVSLLQNRHDLDWPHIERSDEDSATVERSANMLLSDFKYLLQRAATLAKQCDQGMTTLVNSSMLEESRRSANLATKVQRLTVIATIFIPLSFVCSVWGMNIDILGSGSQPFWKSFVSAVPIILLSLVIYQWDVLIRLYDKSKSGTRRRRETQDVYS</sequence>
<dbReference type="Proteomes" id="UP001244011">
    <property type="component" value="Unassembled WGS sequence"/>
</dbReference>
<comment type="caution">
    <text evidence="6">The sequence shown here is derived from an EMBL/GenBank/DDBJ whole genome shotgun (WGS) entry which is preliminary data.</text>
</comment>
<dbReference type="GO" id="GO:0046873">
    <property type="term" value="F:metal ion transmembrane transporter activity"/>
    <property type="evidence" value="ECO:0007669"/>
    <property type="project" value="InterPro"/>
</dbReference>
<evidence type="ECO:0000256" key="3">
    <source>
        <dbReference type="ARBA" id="ARBA00022989"/>
    </source>
</evidence>
<feature type="transmembrane region" description="Helical" evidence="5">
    <location>
        <begin position="517"/>
        <end position="537"/>
    </location>
</feature>
<dbReference type="Pfam" id="PF01544">
    <property type="entry name" value="CorA"/>
    <property type="match status" value="1"/>
</dbReference>
<evidence type="ECO:0000313" key="7">
    <source>
        <dbReference type="Proteomes" id="UP001244011"/>
    </source>
</evidence>
<gene>
    <name evidence="6" type="ORF">QBC33DRAFT_71366</name>
</gene>
<reference evidence="6" key="1">
    <citation type="submission" date="2023-06" db="EMBL/GenBank/DDBJ databases">
        <title>Genome-scale phylogeny and comparative genomics of the fungal order Sordariales.</title>
        <authorList>
            <consortium name="Lawrence Berkeley National Laboratory"/>
            <person name="Hensen N."/>
            <person name="Bonometti L."/>
            <person name="Westerberg I."/>
            <person name="Brannstrom I.O."/>
            <person name="Guillou S."/>
            <person name="Cros-Aarteil S."/>
            <person name="Calhoun S."/>
            <person name="Haridas S."/>
            <person name="Kuo A."/>
            <person name="Mondo S."/>
            <person name="Pangilinan J."/>
            <person name="Riley R."/>
            <person name="Labutti K."/>
            <person name="Andreopoulos B."/>
            <person name="Lipzen A."/>
            <person name="Chen C."/>
            <person name="Yanf M."/>
            <person name="Daum C."/>
            <person name="Ng V."/>
            <person name="Clum A."/>
            <person name="Steindorff A."/>
            <person name="Ohm R."/>
            <person name="Martin F."/>
            <person name="Silar P."/>
            <person name="Natvig D."/>
            <person name="Lalanne C."/>
            <person name="Gautier V."/>
            <person name="Ament-Velasquez S.L."/>
            <person name="Kruys A."/>
            <person name="Hutchinson M.I."/>
            <person name="Powell A.J."/>
            <person name="Barry K."/>
            <person name="Miller A.N."/>
            <person name="Grigoriev I.V."/>
            <person name="Debuchy R."/>
            <person name="Gladieux P."/>
            <person name="Thoren M.H."/>
            <person name="Johannesson H."/>
        </authorList>
    </citation>
    <scope>NUCLEOTIDE SEQUENCE</scope>
    <source>
        <strain evidence="6">8032-3</strain>
    </source>
</reference>
<name>A0AAJ0C0F2_9PEZI</name>
<proteinExistence type="predicted"/>
<keyword evidence="4 5" id="KW-0472">Membrane</keyword>
<evidence type="ECO:0000256" key="1">
    <source>
        <dbReference type="ARBA" id="ARBA00004141"/>
    </source>
</evidence>
<dbReference type="GeneID" id="85316199"/>
<keyword evidence="3 5" id="KW-1133">Transmembrane helix</keyword>